<dbReference type="GO" id="GO:0019028">
    <property type="term" value="C:viral capsid"/>
    <property type="evidence" value="ECO:0007669"/>
    <property type="project" value="UniProtKB-KW"/>
</dbReference>
<dbReference type="GeneID" id="80398099"/>
<dbReference type="RefSeq" id="YP_010769163.1">
    <property type="nucleotide sequence ID" value="NC_073895.1"/>
</dbReference>
<proteinExistence type="predicted"/>
<keyword evidence="3" id="KW-0946">Virion</keyword>
<name>A0A8S5L109_9VIRU</name>
<sequence>MSSMTPVVVNDGKATPVAHTFSPVTVKPDSSGAVVAKWVDRSAAQAIGWSHLTYGVREPLNSSRSSDGFYDIKVKLDYPILEALAPNGNGFTPAPTIAYTLGGQSIFKLPERASNAEITDLIAMHINALNALKAEIIAREPRY</sequence>
<reference evidence="4" key="1">
    <citation type="submission" date="2020-09" db="EMBL/GenBank/DDBJ databases">
        <title>Leviviricetes taxonomy.</title>
        <authorList>
            <person name="Stockdale S.R."/>
            <person name="Callanan J."/>
            <person name="Adriaenssens E.M."/>
            <person name="Kuhn J.H."/>
            <person name="Rumnieks J."/>
            <person name="Shkoporov A."/>
            <person name="Draper L.A."/>
            <person name="Ross P."/>
            <person name="Hill C."/>
        </authorList>
    </citation>
    <scope>NUCLEOTIDE SEQUENCE</scope>
</reference>
<dbReference type="Gene3D" id="3.30.380.10">
    <property type="entry name" value="MS2 Viral Coat Protein"/>
    <property type="match status" value="1"/>
</dbReference>
<evidence type="ECO:0000256" key="3">
    <source>
        <dbReference type="ARBA" id="ARBA00022844"/>
    </source>
</evidence>
<accession>A0A8S5L109</accession>
<dbReference type="EMBL" id="BK013697">
    <property type="protein sequence ID" value="DAD51029.1"/>
    <property type="molecule type" value="Genomic_RNA"/>
</dbReference>
<evidence type="ECO:0000313" key="4">
    <source>
        <dbReference type="EMBL" id="DAD51029.1"/>
    </source>
</evidence>
<evidence type="ECO:0000313" key="5">
    <source>
        <dbReference type="Proteomes" id="UP000679649"/>
    </source>
</evidence>
<evidence type="ECO:0000256" key="1">
    <source>
        <dbReference type="ARBA" id="ARBA00004328"/>
    </source>
</evidence>
<dbReference type="KEGG" id="vg:80398099"/>
<evidence type="ECO:0000256" key="2">
    <source>
        <dbReference type="ARBA" id="ARBA00022561"/>
    </source>
</evidence>
<dbReference type="InterPro" id="IPR015954">
    <property type="entry name" value="Phage_RNA-type_capsid"/>
</dbReference>
<protein>
    <submittedName>
        <fullName evidence="4">Coat protein</fullName>
    </submittedName>
</protein>
<comment type="subcellular location">
    <subcellularLocation>
        <location evidence="1">Virion</location>
    </subcellularLocation>
</comment>
<keyword evidence="2 4" id="KW-0167">Capsid protein</keyword>
<gene>
    <name evidence="4" type="primary">SRR6960551_9_2</name>
</gene>
<dbReference type="Proteomes" id="UP000679649">
    <property type="component" value="Segment"/>
</dbReference>
<keyword evidence="5" id="KW-1185">Reference proteome</keyword>
<organism evidence="4 5">
    <name type="scientific">ssRNA phage SRR6960551_9</name>
    <dbReference type="NCBI Taxonomy" id="2786560"/>
    <lineage>
        <taxon>Viruses</taxon>
        <taxon>Riboviria</taxon>
        <taxon>Orthornavirae</taxon>
        <taxon>Lenarviricota</taxon>
        <taxon>Leviviricetes</taxon>
        <taxon>Norzivirales</taxon>
        <taxon>Fiersviridae</taxon>
        <taxon>Buhdavirus</taxon>
        <taxon>Buhdavirus caenihabitans</taxon>
    </lineage>
</organism>